<feature type="compositionally biased region" description="Basic and acidic residues" evidence="1">
    <location>
        <begin position="55"/>
        <end position="79"/>
    </location>
</feature>
<accession>A0A7S4EUV3</accession>
<feature type="region of interest" description="Disordered" evidence="1">
    <location>
        <begin position="51"/>
        <end position="144"/>
    </location>
</feature>
<proteinExistence type="predicted"/>
<name>A0A7S4EUV3_CHRCT</name>
<sequence length="144" mass="15953">MDAAYSAQLALLQLRKFHGRKNFLALKLTAPCFVHSRCNVGAVTVSLEVLPEGTSRTEKAAEEPERRDVGVEKLSDKIRMVASGSQDPGGTVAKASKRKTSKEASEQPTERQPRQKDRLLSPQQVQHKKKSRRDLASLKMGTEL</sequence>
<reference evidence="2" key="1">
    <citation type="submission" date="2021-01" db="EMBL/GenBank/DDBJ databases">
        <authorList>
            <person name="Corre E."/>
            <person name="Pelletier E."/>
            <person name="Niang G."/>
            <person name="Scheremetjew M."/>
            <person name="Finn R."/>
            <person name="Kale V."/>
            <person name="Holt S."/>
            <person name="Cochrane G."/>
            <person name="Meng A."/>
            <person name="Brown T."/>
            <person name="Cohen L."/>
        </authorList>
    </citation>
    <scope>NUCLEOTIDE SEQUENCE</scope>
    <source>
        <strain evidence="2">CCMP645</strain>
    </source>
</reference>
<dbReference type="AlphaFoldDB" id="A0A7S4EUV3"/>
<organism evidence="2">
    <name type="scientific">Chrysotila carterae</name>
    <name type="common">Marine alga</name>
    <name type="synonym">Syracosphaera carterae</name>
    <dbReference type="NCBI Taxonomy" id="13221"/>
    <lineage>
        <taxon>Eukaryota</taxon>
        <taxon>Haptista</taxon>
        <taxon>Haptophyta</taxon>
        <taxon>Prymnesiophyceae</taxon>
        <taxon>Isochrysidales</taxon>
        <taxon>Isochrysidaceae</taxon>
        <taxon>Chrysotila</taxon>
    </lineage>
</organism>
<gene>
    <name evidence="2" type="ORF">PCAR00345_LOCUS7030</name>
</gene>
<protein>
    <submittedName>
        <fullName evidence="2">Uncharacterized protein</fullName>
    </submittedName>
</protein>
<evidence type="ECO:0000313" key="2">
    <source>
        <dbReference type="EMBL" id="CAE0754443.1"/>
    </source>
</evidence>
<feature type="compositionally biased region" description="Basic and acidic residues" evidence="1">
    <location>
        <begin position="101"/>
        <end position="119"/>
    </location>
</feature>
<evidence type="ECO:0000256" key="1">
    <source>
        <dbReference type="SAM" id="MobiDB-lite"/>
    </source>
</evidence>
<dbReference type="EMBL" id="HBIZ01011724">
    <property type="protein sequence ID" value="CAE0754443.1"/>
    <property type="molecule type" value="Transcribed_RNA"/>
</dbReference>